<dbReference type="Pfam" id="PF20150">
    <property type="entry name" value="2EXR"/>
    <property type="match status" value="1"/>
</dbReference>
<dbReference type="InParanoid" id="A0A1Y2MB14"/>
<accession>A0A1Y2MB14</accession>
<evidence type="ECO:0000259" key="1">
    <source>
        <dbReference type="Pfam" id="PF20150"/>
    </source>
</evidence>
<reference evidence="2 3" key="1">
    <citation type="journal article" date="2017" name="Genome Announc.">
        <title>Genome sequence of the saprophytic ascomycete Epicoccum nigrum ICMP 19927 strain isolated from New Zealand.</title>
        <authorList>
            <person name="Fokin M."/>
            <person name="Fleetwood D."/>
            <person name="Weir B.S."/>
            <person name="Villas-Boas S.G."/>
        </authorList>
    </citation>
    <scope>NUCLEOTIDE SEQUENCE [LARGE SCALE GENOMIC DNA]</scope>
    <source>
        <strain evidence="2 3">ICMP 19927</strain>
    </source>
</reference>
<dbReference type="Proteomes" id="UP000193240">
    <property type="component" value="Unassembled WGS sequence"/>
</dbReference>
<sequence length="256" mass="30027">MTTFHPFPLLPLELRIQIWTDAFHSIVLNRVLTVRKRRTHDAYSSPTPPPALINTCRESRKYTGDHYQKCFTVEGSPQYIWANLSTDVIFMNGALMNSLARGTSREINEIRHLQLELVHNFGWDDSSCFRHNYSYRIFDFPALKTCDVLVKDGLYAWAKFARKCRWENRWCKGRGDVRIVDEETGEWIDAANAGAYKDWVDTDHGANRDFDREDWDRNWEDEEERYEKMMEVMSSPLPRIDLGSRGILIRAEAAVR</sequence>
<dbReference type="AlphaFoldDB" id="A0A1Y2MB14"/>
<name>A0A1Y2MB14_EPING</name>
<dbReference type="EMBL" id="KZ107839">
    <property type="protein sequence ID" value="OSS52667.1"/>
    <property type="molecule type" value="Genomic_DNA"/>
</dbReference>
<dbReference type="PANTHER" id="PTHR35910">
    <property type="entry name" value="2EXR DOMAIN-CONTAINING PROTEIN"/>
    <property type="match status" value="1"/>
</dbReference>
<organism evidence="2 3">
    <name type="scientific">Epicoccum nigrum</name>
    <name type="common">Soil fungus</name>
    <name type="synonym">Epicoccum purpurascens</name>
    <dbReference type="NCBI Taxonomy" id="105696"/>
    <lineage>
        <taxon>Eukaryota</taxon>
        <taxon>Fungi</taxon>
        <taxon>Dikarya</taxon>
        <taxon>Ascomycota</taxon>
        <taxon>Pezizomycotina</taxon>
        <taxon>Dothideomycetes</taxon>
        <taxon>Pleosporomycetidae</taxon>
        <taxon>Pleosporales</taxon>
        <taxon>Pleosporineae</taxon>
        <taxon>Didymellaceae</taxon>
        <taxon>Epicoccum</taxon>
    </lineage>
</organism>
<proteinExistence type="predicted"/>
<gene>
    <name evidence="2" type="ORF">B5807_02915</name>
</gene>
<protein>
    <recommendedName>
        <fullName evidence="1">2EXR domain-containing protein</fullName>
    </recommendedName>
</protein>
<keyword evidence="3" id="KW-1185">Reference proteome</keyword>
<feature type="domain" description="2EXR" evidence="1">
    <location>
        <begin position="4"/>
        <end position="89"/>
    </location>
</feature>
<dbReference type="InterPro" id="IPR045518">
    <property type="entry name" value="2EXR"/>
</dbReference>
<dbReference type="PANTHER" id="PTHR35910:SF6">
    <property type="entry name" value="2EXR DOMAIN-CONTAINING PROTEIN"/>
    <property type="match status" value="1"/>
</dbReference>
<evidence type="ECO:0000313" key="3">
    <source>
        <dbReference type="Proteomes" id="UP000193240"/>
    </source>
</evidence>
<evidence type="ECO:0000313" key="2">
    <source>
        <dbReference type="EMBL" id="OSS52667.1"/>
    </source>
</evidence>